<name>A0A2U2MSF2_9BIFI</name>
<evidence type="ECO:0000313" key="2">
    <source>
        <dbReference type="Proteomes" id="UP000245753"/>
    </source>
</evidence>
<evidence type="ECO:0000313" key="1">
    <source>
        <dbReference type="EMBL" id="PWG59772.1"/>
    </source>
</evidence>
<keyword evidence="2" id="KW-1185">Reference proteome</keyword>
<comment type="caution">
    <text evidence="1">The sequence shown here is derived from an EMBL/GenBank/DDBJ whole genome shotgun (WGS) entry which is preliminary data.</text>
</comment>
<proteinExistence type="predicted"/>
<organism evidence="1 2">
    <name type="scientific">Bifidobacterium catulorum</name>
    <dbReference type="NCBI Taxonomy" id="1630173"/>
    <lineage>
        <taxon>Bacteria</taxon>
        <taxon>Bacillati</taxon>
        <taxon>Actinomycetota</taxon>
        <taxon>Actinomycetes</taxon>
        <taxon>Bifidobacteriales</taxon>
        <taxon>Bifidobacteriaceae</taxon>
        <taxon>Bifidobacterium</taxon>
    </lineage>
</organism>
<reference evidence="1 2" key="1">
    <citation type="journal article" date="2018" name="Int. J. Syst. Evol. Microbiol.">
        <title>Bifidobacterium catulorum sp. nov., a novel taxon from the faeces of the baby common marmoset (Callithrix jacchus).</title>
        <authorList>
            <person name="Modesto M."/>
            <person name="Michelini S."/>
            <person name="Oki K."/>
            <person name="Biavati B."/>
            <person name="Watanabe K."/>
            <person name="Mattarelli P."/>
        </authorList>
    </citation>
    <scope>NUCLEOTIDE SEQUENCE [LARGE SCALE GENOMIC DNA]</scope>
    <source>
        <strain evidence="1 2">MRM 8.19</strain>
    </source>
</reference>
<sequence length="85" mass="9285">MFLPRGFFPANPLELFFSPCIVFVGCDPRLAVCLIADIDSPVRADDALADRIADAGDDAGTRDYYAMAAKRGDIDAEQQAYEELP</sequence>
<dbReference type="Proteomes" id="UP000245753">
    <property type="component" value="Unassembled WGS sequence"/>
</dbReference>
<protein>
    <submittedName>
        <fullName evidence="1">Uncharacterized protein</fullName>
    </submittedName>
</protein>
<dbReference type="EMBL" id="QFFN01000013">
    <property type="protein sequence ID" value="PWG59772.1"/>
    <property type="molecule type" value="Genomic_DNA"/>
</dbReference>
<gene>
    <name evidence="1" type="ORF">DF200_05950</name>
</gene>
<dbReference type="PROSITE" id="PS51257">
    <property type="entry name" value="PROKAR_LIPOPROTEIN"/>
    <property type="match status" value="1"/>
</dbReference>
<dbReference type="AlphaFoldDB" id="A0A2U2MSF2"/>
<accession>A0A2U2MSF2</accession>